<organism evidence="9 10">
    <name type="scientific">Jannaschia pohangensis</name>
    <dbReference type="NCBI Taxonomy" id="390807"/>
    <lineage>
        <taxon>Bacteria</taxon>
        <taxon>Pseudomonadati</taxon>
        <taxon>Pseudomonadota</taxon>
        <taxon>Alphaproteobacteria</taxon>
        <taxon>Rhodobacterales</taxon>
        <taxon>Roseobacteraceae</taxon>
        <taxon>Jannaschia</taxon>
    </lineage>
</organism>
<dbReference type="Pfam" id="PF08511">
    <property type="entry name" value="COQ9"/>
    <property type="match status" value="1"/>
</dbReference>
<keyword evidence="5" id="KW-0446">Lipid-binding</keyword>
<evidence type="ECO:0000256" key="2">
    <source>
        <dbReference type="ARBA" id="ARBA00010766"/>
    </source>
</evidence>
<evidence type="ECO:0000313" key="10">
    <source>
        <dbReference type="Proteomes" id="UP000199110"/>
    </source>
</evidence>
<evidence type="ECO:0000256" key="7">
    <source>
        <dbReference type="SAM" id="MobiDB-lite"/>
    </source>
</evidence>
<dbReference type="Proteomes" id="UP000199110">
    <property type="component" value="Unassembled WGS sequence"/>
</dbReference>
<dbReference type="GO" id="GO:0008289">
    <property type="term" value="F:lipid binding"/>
    <property type="evidence" value="ECO:0007669"/>
    <property type="project" value="UniProtKB-KW"/>
</dbReference>
<evidence type="ECO:0000256" key="5">
    <source>
        <dbReference type="ARBA" id="ARBA00023121"/>
    </source>
</evidence>
<keyword evidence="9" id="KW-0830">Ubiquinone</keyword>
<dbReference type="PANTHER" id="PTHR21427:SF19">
    <property type="entry name" value="UBIQUINONE BIOSYNTHESIS PROTEIN COQ9, MITOCHONDRIAL"/>
    <property type="match status" value="1"/>
</dbReference>
<dbReference type="AlphaFoldDB" id="A0A1I3N447"/>
<keyword evidence="10" id="KW-1185">Reference proteome</keyword>
<dbReference type="OrthoDB" id="7201143at2"/>
<gene>
    <name evidence="9" type="ORF">SAMN04488095_2045</name>
</gene>
<proteinExistence type="inferred from homology"/>
<dbReference type="Gene3D" id="1.10.357.10">
    <property type="entry name" value="Tetracycline Repressor, domain 2"/>
    <property type="match status" value="1"/>
</dbReference>
<evidence type="ECO:0000256" key="6">
    <source>
        <dbReference type="ARBA" id="ARBA00058104"/>
    </source>
</evidence>
<dbReference type="InterPro" id="IPR013718">
    <property type="entry name" value="COQ9_C"/>
</dbReference>
<dbReference type="STRING" id="390807.SAMN04488095_2045"/>
<dbReference type="NCBIfam" id="TIGR02396">
    <property type="entry name" value="diverge_rpsU"/>
    <property type="match status" value="1"/>
</dbReference>
<protein>
    <submittedName>
        <fullName evidence="9">Ubiquinone biosynthesis protein COQ9</fullName>
    </submittedName>
</protein>
<keyword evidence="3" id="KW-0831">Ubiquinone biosynthesis</keyword>
<evidence type="ECO:0000256" key="3">
    <source>
        <dbReference type="ARBA" id="ARBA00022688"/>
    </source>
</evidence>
<accession>A0A1I3N447</accession>
<dbReference type="PANTHER" id="PTHR21427">
    <property type="entry name" value="UBIQUINONE BIOSYNTHESIS PROTEIN COQ9, MITOCHONDRIAL"/>
    <property type="match status" value="1"/>
</dbReference>
<evidence type="ECO:0000259" key="8">
    <source>
        <dbReference type="Pfam" id="PF08511"/>
    </source>
</evidence>
<dbReference type="EMBL" id="FORA01000002">
    <property type="protein sequence ID" value="SFJ03912.1"/>
    <property type="molecule type" value="Genomic_DNA"/>
</dbReference>
<dbReference type="GO" id="GO:0006744">
    <property type="term" value="P:ubiquinone biosynthetic process"/>
    <property type="evidence" value="ECO:0007669"/>
    <property type="project" value="UniProtKB-KW"/>
</dbReference>
<keyword evidence="4" id="KW-0809">Transit peptide</keyword>
<dbReference type="InterPro" id="IPR012762">
    <property type="entry name" value="Ubiq_biosynth_COQ9"/>
</dbReference>
<dbReference type="RefSeq" id="WP_092779848.1">
    <property type="nucleotide sequence ID" value="NZ_FORA01000002.1"/>
</dbReference>
<name>A0A1I3N447_9RHOB</name>
<comment type="function">
    <text evidence="6">Membrane-associated protein that warps the membrane surface to access and bind aromatic isoprenes with high specificity, including ubiquinone (CoQ) isoprene intermediates and presents them directly to COQ7, therefore facilitating the COQ7-mediated hydroxylase step. Participates in the biosynthesis of coenzyme Q, also named ubiquinone, an essential lipid-soluble electron transporter for aerobic cellular respiration.</text>
</comment>
<evidence type="ECO:0000313" key="9">
    <source>
        <dbReference type="EMBL" id="SFJ03912.1"/>
    </source>
</evidence>
<feature type="domain" description="COQ9 C-terminal" evidence="8">
    <location>
        <begin position="113"/>
        <end position="183"/>
    </location>
</feature>
<feature type="region of interest" description="Disordered" evidence="7">
    <location>
        <begin position="209"/>
        <end position="231"/>
    </location>
</feature>
<evidence type="ECO:0000256" key="4">
    <source>
        <dbReference type="ARBA" id="ARBA00022946"/>
    </source>
</evidence>
<reference evidence="9 10" key="1">
    <citation type="submission" date="2016-10" db="EMBL/GenBank/DDBJ databases">
        <authorList>
            <person name="de Groot N.N."/>
        </authorList>
    </citation>
    <scope>NUCLEOTIDE SEQUENCE [LARGE SCALE GENOMIC DNA]</scope>
    <source>
        <strain evidence="9 10">DSM 19073</strain>
    </source>
</reference>
<comment type="pathway">
    <text evidence="1">Cofactor biosynthesis; ubiquinone biosynthesis.</text>
</comment>
<sequence length="231" mass="25838">MPDLKDRLIDAALPHVAFDGWSEAAFRAAVTDAQVTPAQARAAFPRGAVDMALAFHRRGDDAMMEKVRTTDMSEFRYRDKVAHAVRLRLEVAGEHREAVRRGMTLFALPMHAADGLRALWGTADAIWDALGDRSRDVNWYTKRATLSGVYSSTVLFWLGDQSDGSRDTWDFLDRRIDNVMQIEKAKASARKSPLFQKLMTGPNMLLDRIKAPAKPPRGDLPGLWRTPSSDA</sequence>
<comment type="similarity">
    <text evidence="2">Belongs to the COQ9 family.</text>
</comment>
<evidence type="ECO:0000256" key="1">
    <source>
        <dbReference type="ARBA" id="ARBA00004749"/>
    </source>
</evidence>